<dbReference type="InterPro" id="IPR000120">
    <property type="entry name" value="Amidase"/>
</dbReference>
<feature type="domain" description="Amidase" evidence="2">
    <location>
        <begin position="31"/>
        <end position="416"/>
    </location>
</feature>
<dbReference type="InterPro" id="IPR036928">
    <property type="entry name" value="AS_sf"/>
</dbReference>
<evidence type="ECO:0000256" key="1">
    <source>
        <dbReference type="SAM" id="MobiDB-lite"/>
    </source>
</evidence>
<reference evidence="3 4" key="1">
    <citation type="submission" date="2015-04" db="EMBL/GenBank/DDBJ databases">
        <title>The draft genome sequence of Roseovarius sp.R12b.</title>
        <authorList>
            <person name="Li G."/>
            <person name="Lai Q."/>
            <person name="Shao Z."/>
            <person name="Yan P."/>
        </authorList>
    </citation>
    <scope>NUCLEOTIDE SEQUENCE [LARGE SCALE GENOMIC DNA]</scope>
    <source>
        <strain evidence="3 4">R12B</strain>
    </source>
</reference>
<dbReference type="Pfam" id="PF01425">
    <property type="entry name" value="Amidase"/>
    <property type="match status" value="1"/>
</dbReference>
<dbReference type="EMBL" id="LAXJ01000008">
    <property type="protein sequence ID" value="KRS12714.1"/>
    <property type="molecule type" value="Genomic_DNA"/>
</dbReference>
<dbReference type="GO" id="GO:0003824">
    <property type="term" value="F:catalytic activity"/>
    <property type="evidence" value="ECO:0007669"/>
    <property type="project" value="InterPro"/>
</dbReference>
<protein>
    <recommendedName>
        <fullName evidence="2">Amidase domain-containing protein</fullName>
    </recommendedName>
</protein>
<proteinExistence type="predicted"/>
<feature type="region of interest" description="Disordered" evidence="1">
    <location>
        <begin position="129"/>
        <end position="152"/>
    </location>
</feature>
<keyword evidence="4" id="KW-1185">Reference proteome</keyword>
<dbReference type="PANTHER" id="PTHR11895:SF151">
    <property type="entry name" value="GLUTAMYL-TRNA(GLN) AMIDOTRANSFERASE SUBUNIT A"/>
    <property type="match status" value="1"/>
</dbReference>
<dbReference type="AlphaFoldDB" id="A0A0T5NUW6"/>
<sequence length="434" mass="45978">MSALSKNTPGALETARLIAAGQLTATQAVQQRLEIVKDLEPNLKAWVSIHESEAIEAAQMIDSMPVSGKIHGVPIAIKDIFAVKGMPWHCGSELWKGRTAEFDAGSVALARRAGGIVLGKTETTEFAFYQPTRTRNPHDLSRTPGGSSSGSAAAVASGMVPLAFGTQTSGSIIRPASFCGIVGFKPSFDLIETGGVAPLSRSLDTVGVFARSVPDASLLVEALTGLNLQPDASANPTKLPVYRSPVWDQAEPELVSAWSAFEEGLAAKFSVHKFAPEIELALAEAPDLHARIMAAEAAEALAYEYAEGPETLSEALRAELEKGSAISADERLRDRQAMRSLRHLVEGLVPRNAVWLTPSSTGPAPLFETGTGSPSFNRIWSLLGLPCCSVPLLQTHDGLPMGVQVVGAMGNDGGVLTVADWLMARFGQCWSQQN</sequence>
<dbReference type="PANTHER" id="PTHR11895">
    <property type="entry name" value="TRANSAMIDASE"/>
    <property type="match status" value="1"/>
</dbReference>
<gene>
    <name evidence="3" type="ORF">XM53_08985</name>
</gene>
<dbReference type="SUPFAM" id="SSF75304">
    <property type="entry name" value="Amidase signature (AS) enzymes"/>
    <property type="match status" value="1"/>
</dbReference>
<evidence type="ECO:0000313" key="3">
    <source>
        <dbReference type="EMBL" id="KRS12714.1"/>
    </source>
</evidence>
<dbReference type="InterPro" id="IPR023631">
    <property type="entry name" value="Amidase_dom"/>
</dbReference>
<comment type="caution">
    <text evidence="3">The sequence shown here is derived from an EMBL/GenBank/DDBJ whole genome shotgun (WGS) entry which is preliminary data.</text>
</comment>
<dbReference type="Gene3D" id="3.90.1300.10">
    <property type="entry name" value="Amidase signature (AS) domain"/>
    <property type="match status" value="1"/>
</dbReference>
<evidence type="ECO:0000259" key="2">
    <source>
        <dbReference type="Pfam" id="PF01425"/>
    </source>
</evidence>
<dbReference type="PATRIC" id="fig|1641875.4.peg.4206"/>
<evidence type="ECO:0000313" key="4">
    <source>
        <dbReference type="Proteomes" id="UP000051295"/>
    </source>
</evidence>
<dbReference type="STRING" id="1641875.XM53_08985"/>
<name>A0A0T5NUW6_9RHOB</name>
<accession>A0A0T5NUW6</accession>
<organism evidence="3 4">
    <name type="scientific">Roseovarius atlanticus</name>
    <dbReference type="NCBI Taxonomy" id="1641875"/>
    <lineage>
        <taxon>Bacteria</taxon>
        <taxon>Pseudomonadati</taxon>
        <taxon>Pseudomonadota</taxon>
        <taxon>Alphaproteobacteria</taxon>
        <taxon>Rhodobacterales</taxon>
        <taxon>Roseobacteraceae</taxon>
        <taxon>Roseovarius</taxon>
    </lineage>
</organism>
<dbReference type="Proteomes" id="UP000051295">
    <property type="component" value="Unassembled WGS sequence"/>
</dbReference>